<gene>
    <name evidence="14" type="ORF">Plo01_54600</name>
</gene>
<dbReference type="Pfam" id="PF00005">
    <property type="entry name" value="ABC_tran"/>
    <property type="match status" value="1"/>
</dbReference>
<feature type="transmembrane region" description="Helical" evidence="11">
    <location>
        <begin position="120"/>
        <end position="140"/>
    </location>
</feature>
<accession>A0A8J3RLZ3</accession>
<organism evidence="14 15">
    <name type="scientific">Planobispora longispora</name>
    <dbReference type="NCBI Taxonomy" id="28887"/>
    <lineage>
        <taxon>Bacteria</taxon>
        <taxon>Bacillati</taxon>
        <taxon>Actinomycetota</taxon>
        <taxon>Actinomycetes</taxon>
        <taxon>Streptosporangiales</taxon>
        <taxon>Streptosporangiaceae</taxon>
        <taxon>Planobispora</taxon>
    </lineage>
</organism>
<keyword evidence="15" id="KW-1185">Reference proteome</keyword>
<feature type="transmembrane region" description="Helical" evidence="11">
    <location>
        <begin position="85"/>
        <end position="108"/>
    </location>
</feature>
<dbReference type="SMART" id="SM00382">
    <property type="entry name" value="AAA"/>
    <property type="match status" value="1"/>
</dbReference>
<dbReference type="InterPro" id="IPR013563">
    <property type="entry name" value="Oligopep_ABC_C"/>
</dbReference>
<dbReference type="PANTHER" id="PTHR43297:SF2">
    <property type="entry name" value="DIPEPTIDE TRANSPORT ATP-BINDING PROTEIN DPPD"/>
    <property type="match status" value="1"/>
</dbReference>
<proteinExistence type="inferred from homology"/>
<dbReference type="GO" id="GO:0005886">
    <property type="term" value="C:plasma membrane"/>
    <property type="evidence" value="ECO:0007669"/>
    <property type="project" value="UniProtKB-SubCell"/>
</dbReference>
<evidence type="ECO:0000313" key="15">
    <source>
        <dbReference type="Proteomes" id="UP000616724"/>
    </source>
</evidence>
<dbReference type="AlphaFoldDB" id="A0A8J3RLZ3"/>
<keyword evidence="5" id="KW-1003">Cell membrane</keyword>
<dbReference type="Gene3D" id="1.10.3720.10">
    <property type="entry name" value="MetI-like"/>
    <property type="match status" value="1"/>
</dbReference>
<dbReference type="GO" id="GO:0015833">
    <property type="term" value="P:peptide transport"/>
    <property type="evidence" value="ECO:0007669"/>
    <property type="project" value="InterPro"/>
</dbReference>
<keyword evidence="6 11" id="KW-0812">Transmembrane</keyword>
<dbReference type="CDD" id="cd03257">
    <property type="entry name" value="ABC_NikE_OppD_transporters"/>
    <property type="match status" value="1"/>
</dbReference>
<keyword evidence="4 11" id="KW-0813">Transport</keyword>
<evidence type="ECO:0000259" key="12">
    <source>
        <dbReference type="PROSITE" id="PS50893"/>
    </source>
</evidence>
<feature type="domain" description="ABC transmembrane type-1" evidence="13">
    <location>
        <begin position="81"/>
        <end position="271"/>
    </location>
</feature>
<comment type="similarity">
    <text evidence="3">Belongs to the ABC transporter superfamily.</text>
</comment>
<dbReference type="GO" id="GO:0055085">
    <property type="term" value="P:transmembrane transport"/>
    <property type="evidence" value="ECO:0007669"/>
    <property type="project" value="InterPro"/>
</dbReference>
<dbReference type="FunFam" id="3.40.50.300:FF:000016">
    <property type="entry name" value="Oligopeptide ABC transporter ATP-binding component"/>
    <property type="match status" value="1"/>
</dbReference>
<sequence length="664" mass="69229">MFRSQLTTRLSRPGIRLSRLSPAAAVSLAVLAVVGLLAAAAPLVAGDPLATGVPATPPDAEHWFGTDRAGRDVLARVVHGARSSLLIGLGATAVAVLAGAVLGSLAATSRKLVSEGIMRVLDVVMSFPGIALAAVLVAVFGRNLPVLILTIAFLYVPQLTRVVRANVLAQYGEDYVAAERVIGAPRRYILIRHVAINCAAPIMVFATVLVADAIIFEASLSFIGAGIQDPAPSWGNVLAYGRQIVLSGGWWATFFPGLAILVTVLALNLLAEGLTDAWAAPRTAPRTAPQAATAVPAAGETAGPGTDDAVQAALARLAAVTAGRGPRVAPLPPEAETLLSVRDLTIRFPQRYGDVPVVQSLSFDVRSGETLGLVGESGCGKSLTSLAVMGLLPRGAQVGGRIEYGGRDILTLTPRQRRAISGPEIAMVYQDAMSSLNPSVLVGAQLRQLTRRGGTRSPGELLELVGLDPRRTLRSYPHELSGGQRQRVLIAMALSRSPRLLVADEPTTALDVTVQAQVVELLGQLRDELGFAMVLVSHDLGLVGELAHRIAVMYAGQLAEVGTATALFSGVRHHYARGLLGSVLSLEAGAARLHQVPGVVPAPQDFGPGCRFAGRCAAATAICRTTQPEPDGDPHVHAHACFHPGTVQAGERLQPSGAHEGGRP</sequence>
<dbReference type="Gene3D" id="3.40.50.300">
    <property type="entry name" value="P-loop containing nucleotide triphosphate hydrolases"/>
    <property type="match status" value="1"/>
</dbReference>
<feature type="transmembrane region" description="Helical" evidence="11">
    <location>
        <begin position="194"/>
        <end position="216"/>
    </location>
</feature>
<protein>
    <submittedName>
        <fullName evidence="14">ABC transporter</fullName>
    </submittedName>
</protein>
<keyword evidence="8" id="KW-0067">ATP-binding</keyword>
<dbReference type="RefSeq" id="WP_203893507.1">
    <property type="nucleotide sequence ID" value="NZ_BOOH01000045.1"/>
</dbReference>
<evidence type="ECO:0000256" key="7">
    <source>
        <dbReference type="ARBA" id="ARBA00022741"/>
    </source>
</evidence>
<comment type="caution">
    <text evidence="14">The sequence shown here is derived from an EMBL/GenBank/DDBJ whole genome shotgun (WGS) entry which is preliminary data.</text>
</comment>
<dbReference type="InterPro" id="IPR050388">
    <property type="entry name" value="ABC_Ni/Peptide_Import"/>
</dbReference>
<dbReference type="PANTHER" id="PTHR43297">
    <property type="entry name" value="OLIGOPEPTIDE TRANSPORT ATP-BINDING PROTEIN APPD"/>
    <property type="match status" value="1"/>
</dbReference>
<dbReference type="GO" id="GO:0005524">
    <property type="term" value="F:ATP binding"/>
    <property type="evidence" value="ECO:0007669"/>
    <property type="project" value="UniProtKB-KW"/>
</dbReference>
<dbReference type="PROSITE" id="PS50928">
    <property type="entry name" value="ABC_TM1"/>
    <property type="match status" value="1"/>
</dbReference>
<dbReference type="InterPro" id="IPR003439">
    <property type="entry name" value="ABC_transporter-like_ATP-bd"/>
</dbReference>
<evidence type="ECO:0000313" key="14">
    <source>
        <dbReference type="EMBL" id="GIH79031.1"/>
    </source>
</evidence>
<comment type="subcellular location">
    <subcellularLocation>
        <location evidence="11">Cell membrane</location>
        <topology evidence="11">Multi-pass membrane protein</topology>
    </subcellularLocation>
    <subcellularLocation>
        <location evidence="2">Cell membrane</location>
        <topology evidence="2">Peripheral membrane protein</topology>
    </subcellularLocation>
    <subcellularLocation>
        <location evidence="1">Membrane</location>
        <topology evidence="1">Multi-pass membrane protein</topology>
    </subcellularLocation>
</comment>
<dbReference type="InterPro" id="IPR035906">
    <property type="entry name" value="MetI-like_sf"/>
</dbReference>
<dbReference type="InterPro" id="IPR000515">
    <property type="entry name" value="MetI-like"/>
</dbReference>
<dbReference type="InterPro" id="IPR027417">
    <property type="entry name" value="P-loop_NTPase"/>
</dbReference>
<evidence type="ECO:0000256" key="2">
    <source>
        <dbReference type="ARBA" id="ARBA00004202"/>
    </source>
</evidence>
<evidence type="ECO:0000256" key="8">
    <source>
        <dbReference type="ARBA" id="ARBA00022840"/>
    </source>
</evidence>
<keyword evidence="10 11" id="KW-0472">Membrane</keyword>
<dbReference type="GO" id="GO:0016887">
    <property type="term" value="F:ATP hydrolysis activity"/>
    <property type="evidence" value="ECO:0007669"/>
    <property type="project" value="InterPro"/>
</dbReference>
<dbReference type="InterPro" id="IPR003593">
    <property type="entry name" value="AAA+_ATPase"/>
</dbReference>
<dbReference type="NCBIfam" id="TIGR01727">
    <property type="entry name" value="oligo_HPY"/>
    <property type="match status" value="1"/>
</dbReference>
<dbReference type="EMBL" id="BOOH01000045">
    <property type="protein sequence ID" value="GIH79031.1"/>
    <property type="molecule type" value="Genomic_DNA"/>
</dbReference>
<dbReference type="Proteomes" id="UP000616724">
    <property type="component" value="Unassembled WGS sequence"/>
</dbReference>
<evidence type="ECO:0000256" key="10">
    <source>
        <dbReference type="ARBA" id="ARBA00023136"/>
    </source>
</evidence>
<evidence type="ECO:0000259" key="13">
    <source>
        <dbReference type="PROSITE" id="PS50928"/>
    </source>
</evidence>
<reference evidence="14 15" key="1">
    <citation type="submission" date="2021-01" db="EMBL/GenBank/DDBJ databases">
        <title>Whole genome shotgun sequence of Planobispora longispora NBRC 13918.</title>
        <authorList>
            <person name="Komaki H."/>
            <person name="Tamura T."/>
        </authorList>
    </citation>
    <scope>NUCLEOTIDE SEQUENCE [LARGE SCALE GENOMIC DNA]</scope>
    <source>
        <strain evidence="14 15">NBRC 13918</strain>
    </source>
</reference>
<dbReference type="Pfam" id="PF08352">
    <property type="entry name" value="oligo_HPY"/>
    <property type="match status" value="1"/>
</dbReference>
<evidence type="ECO:0000256" key="1">
    <source>
        <dbReference type="ARBA" id="ARBA00004141"/>
    </source>
</evidence>
<comment type="similarity">
    <text evidence="11">Belongs to the binding-protein-dependent transport system permease family.</text>
</comment>
<dbReference type="CDD" id="cd06261">
    <property type="entry name" value="TM_PBP2"/>
    <property type="match status" value="1"/>
</dbReference>
<feature type="transmembrane region" description="Helical" evidence="11">
    <location>
        <begin position="250"/>
        <end position="271"/>
    </location>
</feature>
<evidence type="ECO:0000256" key="9">
    <source>
        <dbReference type="ARBA" id="ARBA00022989"/>
    </source>
</evidence>
<name>A0A8J3RLZ3_9ACTN</name>
<feature type="domain" description="ABC transporter" evidence="12">
    <location>
        <begin position="339"/>
        <end position="580"/>
    </location>
</feature>
<dbReference type="SUPFAM" id="SSF161098">
    <property type="entry name" value="MetI-like"/>
    <property type="match status" value="1"/>
</dbReference>
<dbReference type="Pfam" id="PF00528">
    <property type="entry name" value="BPD_transp_1"/>
    <property type="match status" value="1"/>
</dbReference>
<keyword evidence="9 11" id="KW-1133">Transmembrane helix</keyword>
<evidence type="ECO:0000256" key="11">
    <source>
        <dbReference type="RuleBase" id="RU363032"/>
    </source>
</evidence>
<feature type="transmembrane region" description="Helical" evidence="11">
    <location>
        <begin position="146"/>
        <end position="163"/>
    </location>
</feature>
<keyword evidence="7" id="KW-0547">Nucleotide-binding</keyword>
<evidence type="ECO:0000256" key="6">
    <source>
        <dbReference type="ARBA" id="ARBA00022692"/>
    </source>
</evidence>
<dbReference type="SUPFAM" id="SSF52540">
    <property type="entry name" value="P-loop containing nucleoside triphosphate hydrolases"/>
    <property type="match status" value="1"/>
</dbReference>
<dbReference type="PROSITE" id="PS00211">
    <property type="entry name" value="ABC_TRANSPORTER_1"/>
    <property type="match status" value="1"/>
</dbReference>
<evidence type="ECO:0000256" key="4">
    <source>
        <dbReference type="ARBA" id="ARBA00022448"/>
    </source>
</evidence>
<dbReference type="PROSITE" id="PS50893">
    <property type="entry name" value="ABC_TRANSPORTER_2"/>
    <property type="match status" value="1"/>
</dbReference>
<dbReference type="InterPro" id="IPR017871">
    <property type="entry name" value="ABC_transporter-like_CS"/>
</dbReference>
<evidence type="ECO:0000256" key="5">
    <source>
        <dbReference type="ARBA" id="ARBA00022475"/>
    </source>
</evidence>
<evidence type="ECO:0000256" key="3">
    <source>
        <dbReference type="ARBA" id="ARBA00005417"/>
    </source>
</evidence>